<evidence type="ECO:0000256" key="1">
    <source>
        <dbReference type="SAM" id="SignalP"/>
    </source>
</evidence>
<evidence type="ECO:0000313" key="2">
    <source>
        <dbReference type="EMBL" id="TXL60823.1"/>
    </source>
</evidence>
<feature type="chain" id="PRO_5023017419" evidence="1">
    <location>
        <begin position="27"/>
        <end position="304"/>
    </location>
</feature>
<dbReference type="InterPro" id="IPR029058">
    <property type="entry name" value="AB_hydrolase_fold"/>
</dbReference>
<keyword evidence="2" id="KW-0378">Hydrolase</keyword>
<gene>
    <name evidence="2" type="ORF">FHP06_10390</name>
</gene>
<comment type="caution">
    <text evidence="2">The sequence shown here is derived from an EMBL/GenBank/DDBJ whole genome shotgun (WGS) entry which is preliminary data.</text>
</comment>
<sequence length="304" mass="32255">MRRALVLVTALLASLALVAPVAPASAEPLPVPYSFLPNALFGGAPNADARGTNDWTCKPTAEHPRPVVLVHGTFGNRATNWQTYGPLLKNNGYCVFALTYGALKAPYPVSALGGLGDMRISAQQLGDFVDEVLAATGATKVDLVGHSQGTLMPNYWVKFLGGASKVGSYISLAPLWHGSSIPVLPQLTKLFNLDPDAVPLCAACGQMDPGSSFISEIQDGGAAVPGVTYVNIMTKYDELVRPYTSGIEDGMTNIVLQDGCKLDYTEHFEIAADRNATLYVLNALDPAHPRPIRCTLTLPFIGGL</sequence>
<dbReference type="GO" id="GO:0016298">
    <property type="term" value="F:lipase activity"/>
    <property type="evidence" value="ECO:0007669"/>
    <property type="project" value="TreeGrafter"/>
</dbReference>
<accession>A0A5C8NK42</accession>
<dbReference type="InterPro" id="IPR002918">
    <property type="entry name" value="Lipase_EstA/Esterase_EstB"/>
</dbReference>
<dbReference type="Proteomes" id="UP000321571">
    <property type="component" value="Unassembled WGS sequence"/>
</dbReference>
<dbReference type="OrthoDB" id="8871309at2"/>
<dbReference type="Gene3D" id="3.40.50.1820">
    <property type="entry name" value="alpha/beta hydrolase"/>
    <property type="match status" value="1"/>
</dbReference>
<feature type="signal peptide" evidence="1">
    <location>
        <begin position="1"/>
        <end position="26"/>
    </location>
</feature>
<dbReference type="GO" id="GO:0016042">
    <property type="term" value="P:lipid catabolic process"/>
    <property type="evidence" value="ECO:0007669"/>
    <property type="project" value="InterPro"/>
</dbReference>
<dbReference type="AlphaFoldDB" id="A0A5C8NK42"/>
<dbReference type="SUPFAM" id="SSF53474">
    <property type="entry name" value="alpha/beta-Hydrolases"/>
    <property type="match status" value="1"/>
</dbReference>
<dbReference type="PANTHER" id="PTHR32015:SF1">
    <property type="entry name" value="LIPASE"/>
    <property type="match status" value="1"/>
</dbReference>
<dbReference type="EMBL" id="VDUX01000004">
    <property type="protein sequence ID" value="TXL60823.1"/>
    <property type="molecule type" value="Genomic_DNA"/>
</dbReference>
<keyword evidence="3" id="KW-1185">Reference proteome</keyword>
<name>A0A5C8NK42_9ACTN</name>
<dbReference type="Pfam" id="PF01674">
    <property type="entry name" value="Lipase_2"/>
    <property type="match status" value="1"/>
</dbReference>
<dbReference type="RefSeq" id="WP_147686471.1">
    <property type="nucleotide sequence ID" value="NZ_VDUX01000004.1"/>
</dbReference>
<keyword evidence="1" id="KW-0732">Signal</keyword>
<reference evidence="2 3" key="1">
    <citation type="submission" date="2019-06" db="EMBL/GenBank/DDBJ databases">
        <title>Aeromicrobium sp. nov., isolated from a maize field.</title>
        <authorList>
            <person name="Lin S.-Y."/>
            <person name="Tsai C.-F."/>
            <person name="Young C.-C."/>
        </authorList>
    </citation>
    <scope>NUCLEOTIDE SEQUENCE [LARGE SCALE GENOMIC DNA]</scope>
    <source>
        <strain evidence="2 3">CC-CFT486</strain>
    </source>
</reference>
<organism evidence="2 3">
    <name type="scientific">Aeromicrobium terrae</name>
    <dbReference type="NCBI Taxonomy" id="2498846"/>
    <lineage>
        <taxon>Bacteria</taxon>
        <taxon>Bacillati</taxon>
        <taxon>Actinomycetota</taxon>
        <taxon>Actinomycetes</taxon>
        <taxon>Propionibacteriales</taxon>
        <taxon>Nocardioidaceae</taxon>
        <taxon>Aeromicrobium</taxon>
    </lineage>
</organism>
<protein>
    <submittedName>
        <fullName evidence="2">Alpha/beta fold hydrolase</fullName>
    </submittedName>
</protein>
<evidence type="ECO:0000313" key="3">
    <source>
        <dbReference type="Proteomes" id="UP000321571"/>
    </source>
</evidence>
<dbReference type="PANTHER" id="PTHR32015">
    <property type="entry name" value="FASTING INDUCED LIPASE"/>
    <property type="match status" value="1"/>
</dbReference>
<proteinExistence type="predicted"/>